<dbReference type="SUPFAM" id="SSF48173">
    <property type="entry name" value="Cryptochrome/photolyase FAD-binding domain"/>
    <property type="match status" value="1"/>
</dbReference>
<dbReference type="PROSITE" id="PS00691">
    <property type="entry name" value="DNA_PHOTOLYASES_1_2"/>
    <property type="match status" value="1"/>
</dbReference>
<proteinExistence type="inferred from homology"/>
<evidence type="ECO:0000256" key="3">
    <source>
        <dbReference type="ARBA" id="ARBA00022630"/>
    </source>
</evidence>
<comment type="cofactor">
    <cofactor evidence="6">
        <name>FAD</name>
        <dbReference type="ChEBI" id="CHEBI:57692"/>
    </cofactor>
    <text evidence="6">Binds 1 FAD per subunit.</text>
</comment>
<evidence type="ECO:0000256" key="2">
    <source>
        <dbReference type="ARBA" id="ARBA00005862"/>
    </source>
</evidence>
<keyword evidence="4 6" id="KW-0274">FAD</keyword>
<feature type="binding site" evidence="6">
    <location>
        <begin position="398"/>
        <end position="402"/>
    </location>
    <ligand>
        <name>FAD</name>
        <dbReference type="ChEBI" id="CHEBI:57692"/>
    </ligand>
</feature>
<name>A0AAN7GSD8_9PEZI</name>
<dbReference type="Proteomes" id="UP001301958">
    <property type="component" value="Unassembled WGS sequence"/>
</dbReference>
<dbReference type="GO" id="GO:0005634">
    <property type="term" value="C:nucleus"/>
    <property type="evidence" value="ECO:0007669"/>
    <property type="project" value="TreeGrafter"/>
</dbReference>
<dbReference type="PROSITE" id="PS51645">
    <property type="entry name" value="PHR_CRY_ALPHA_BETA"/>
    <property type="match status" value="1"/>
</dbReference>
<comment type="similarity">
    <text evidence="2">Belongs to the DNA photolyase class-1 family.</text>
</comment>
<dbReference type="GO" id="GO:0003677">
    <property type="term" value="F:DNA binding"/>
    <property type="evidence" value="ECO:0007669"/>
    <property type="project" value="TreeGrafter"/>
</dbReference>
<dbReference type="GO" id="GO:0006139">
    <property type="term" value="P:nucleobase-containing compound metabolic process"/>
    <property type="evidence" value="ECO:0007669"/>
    <property type="project" value="UniProtKB-ARBA"/>
</dbReference>
<dbReference type="Gene3D" id="3.40.50.620">
    <property type="entry name" value="HUPs"/>
    <property type="match status" value="1"/>
</dbReference>
<keyword evidence="10" id="KW-1185">Reference proteome</keyword>
<dbReference type="Pfam" id="PF00875">
    <property type="entry name" value="DNA_photolyase"/>
    <property type="match status" value="1"/>
</dbReference>
<feature type="binding site" evidence="6">
    <location>
        <begin position="539"/>
        <end position="541"/>
    </location>
    <ligand>
        <name>FAD</name>
        <dbReference type="ChEBI" id="CHEBI:57692"/>
    </ligand>
</feature>
<organism evidence="9 10">
    <name type="scientific">Podospora fimiseda</name>
    <dbReference type="NCBI Taxonomy" id="252190"/>
    <lineage>
        <taxon>Eukaryota</taxon>
        <taxon>Fungi</taxon>
        <taxon>Dikarya</taxon>
        <taxon>Ascomycota</taxon>
        <taxon>Pezizomycotina</taxon>
        <taxon>Sordariomycetes</taxon>
        <taxon>Sordariomycetidae</taxon>
        <taxon>Sordariales</taxon>
        <taxon>Podosporaceae</taxon>
        <taxon>Podospora</taxon>
    </lineage>
</organism>
<dbReference type="GO" id="GO:0032922">
    <property type="term" value="P:circadian regulation of gene expression"/>
    <property type="evidence" value="ECO:0007669"/>
    <property type="project" value="TreeGrafter"/>
</dbReference>
<dbReference type="GO" id="GO:0071949">
    <property type="term" value="F:FAD binding"/>
    <property type="evidence" value="ECO:0007669"/>
    <property type="project" value="TreeGrafter"/>
</dbReference>
<dbReference type="InterPro" id="IPR002081">
    <property type="entry name" value="Cryptochrome/DNA_photolyase_1"/>
</dbReference>
<dbReference type="GO" id="GO:0005737">
    <property type="term" value="C:cytoplasm"/>
    <property type="evidence" value="ECO:0007669"/>
    <property type="project" value="TreeGrafter"/>
</dbReference>
<dbReference type="InterPro" id="IPR018394">
    <property type="entry name" value="DNA_photolyase_1_CS_C"/>
</dbReference>
<dbReference type="AlphaFoldDB" id="A0AAN7GSD8"/>
<dbReference type="PANTHER" id="PTHR11455:SF18">
    <property type="entry name" value="SI:CH1073-390K14.1"/>
    <property type="match status" value="1"/>
</dbReference>
<evidence type="ECO:0000313" key="9">
    <source>
        <dbReference type="EMBL" id="KAK4223443.1"/>
    </source>
</evidence>
<feature type="site" description="Electron transfer via tryptophanyl radical" evidence="7">
    <location>
        <position position="549"/>
    </location>
</feature>
<feature type="binding site" evidence="6">
    <location>
        <begin position="441"/>
        <end position="448"/>
    </location>
    <ligand>
        <name>FAD</name>
        <dbReference type="ChEBI" id="CHEBI:57692"/>
    </ligand>
</feature>
<keyword evidence="5" id="KW-0157">Chromophore</keyword>
<feature type="binding site" evidence="6">
    <location>
        <position position="438"/>
    </location>
    <ligand>
        <name>FAD</name>
        <dbReference type="ChEBI" id="CHEBI:57692"/>
    </ligand>
</feature>
<evidence type="ECO:0000256" key="6">
    <source>
        <dbReference type="PIRSR" id="PIRSR602081-1"/>
    </source>
</evidence>
<protein>
    <submittedName>
        <fullName evidence="9">Deoxyribodipyrimidine photo-lyase</fullName>
    </submittedName>
</protein>
<gene>
    <name evidence="9" type="ORF">QBC38DRAFT_51317</name>
</gene>
<evidence type="ECO:0000256" key="7">
    <source>
        <dbReference type="PIRSR" id="PIRSR602081-2"/>
    </source>
</evidence>
<evidence type="ECO:0000256" key="5">
    <source>
        <dbReference type="ARBA" id="ARBA00022991"/>
    </source>
</evidence>
<evidence type="ECO:0000313" key="10">
    <source>
        <dbReference type="Proteomes" id="UP001301958"/>
    </source>
</evidence>
<dbReference type="Gene3D" id="1.10.579.10">
    <property type="entry name" value="DNA Cyclobutane Dipyrimidine Photolyase, subunit A, domain 3"/>
    <property type="match status" value="1"/>
</dbReference>
<dbReference type="GO" id="GO:0003904">
    <property type="term" value="F:deoxyribodipyrimidine photo-lyase activity"/>
    <property type="evidence" value="ECO:0007669"/>
    <property type="project" value="TreeGrafter"/>
</dbReference>
<keyword evidence="3 6" id="KW-0285">Flavoprotein</keyword>
<dbReference type="InterPro" id="IPR036134">
    <property type="entry name" value="Crypto/Photolyase_FAD-like_sf"/>
</dbReference>
<dbReference type="InterPro" id="IPR006050">
    <property type="entry name" value="DNA_photolyase_N"/>
</dbReference>
<dbReference type="GO" id="GO:0043153">
    <property type="term" value="P:entrainment of circadian clock by photoperiod"/>
    <property type="evidence" value="ECO:0007669"/>
    <property type="project" value="TreeGrafter"/>
</dbReference>
<dbReference type="EMBL" id="MU865426">
    <property type="protein sequence ID" value="KAK4223443.1"/>
    <property type="molecule type" value="Genomic_DNA"/>
</dbReference>
<dbReference type="PRINTS" id="PR00147">
    <property type="entry name" value="DNAPHOTLYASE"/>
</dbReference>
<accession>A0AAN7GSD8</accession>
<feature type="domain" description="Photolyase/cryptochrome alpha/beta" evidence="8">
    <location>
        <begin position="146"/>
        <end position="283"/>
    </location>
</feature>
<dbReference type="InterPro" id="IPR005101">
    <property type="entry name" value="Cryptochr/Photolyase_FAD-bd"/>
</dbReference>
<dbReference type="FunFam" id="1.10.579.10:FF:000003">
    <property type="entry name" value="Deoxyribodipyrimidine photo-lyase"/>
    <property type="match status" value="1"/>
</dbReference>
<dbReference type="GO" id="GO:0006950">
    <property type="term" value="P:response to stress"/>
    <property type="evidence" value="ECO:0007669"/>
    <property type="project" value="UniProtKB-ARBA"/>
</dbReference>
<evidence type="ECO:0000259" key="8">
    <source>
        <dbReference type="PROSITE" id="PS51645"/>
    </source>
</evidence>
<reference evidence="9" key="2">
    <citation type="submission" date="2023-05" db="EMBL/GenBank/DDBJ databases">
        <authorList>
            <consortium name="Lawrence Berkeley National Laboratory"/>
            <person name="Steindorff A."/>
            <person name="Hensen N."/>
            <person name="Bonometti L."/>
            <person name="Westerberg I."/>
            <person name="Brannstrom I.O."/>
            <person name="Guillou S."/>
            <person name="Cros-Aarteil S."/>
            <person name="Calhoun S."/>
            <person name="Haridas S."/>
            <person name="Kuo A."/>
            <person name="Mondo S."/>
            <person name="Pangilinan J."/>
            <person name="Riley R."/>
            <person name="Labutti K."/>
            <person name="Andreopoulos B."/>
            <person name="Lipzen A."/>
            <person name="Chen C."/>
            <person name="Yanf M."/>
            <person name="Daum C."/>
            <person name="Ng V."/>
            <person name="Clum A."/>
            <person name="Ohm R."/>
            <person name="Martin F."/>
            <person name="Silar P."/>
            <person name="Natvig D."/>
            <person name="Lalanne C."/>
            <person name="Gautier V."/>
            <person name="Ament-Velasquez S.L."/>
            <person name="Kruys A."/>
            <person name="Hutchinson M.I."/>
            <person name="Powell A.J."/>
            <person name="Barry K."/>
            <person name="Miller A.N."/>
            <person name="Grigoriev I.V."/>
            <person name="Debuchy R."/>
            <person name="Gladieux P."/>
            <person name="Thoren M.H."/>
            <person name="Johannesson H."/>
        </authorList>
    </citation>
    <scope>NUCLEOTIDE SEQUENCE</scope>
    <source>
        <strain evidence="9">CBS 990.96</strain>
    </source>
</reference>
<evidence type="ECO:0000256" key="1">
    <source>
        <dbReference type="ARBA" id="ARBA00001932"/>
    </source>
</evidence>
<feature type="binding site" evidence="6">
    <location>
        <position position="386"/>
    </location>
    <ligand>
        <name>FAD</name>
        <dbReference type="ChEBI" id="CHEBI:57692"/>
    </ligand>
</feature>
<dbReference type="SUPFAM" id="SSF52425">
    <property type="entry name" value="Cryptochrome/photolyase, N-terminal domain"/>
    <property type="match status" value="1"/>
</dbReference>
<dbReference type="PANTHER" id="PTHR11455">
    <property type="entry name" value="CRYPTOCHROME"/>
    <property type="match status" value="1"/>
</dbReference>
<evidence type="ECO:0000256" key="4">
    <source>
        <dbReference type="ARBA" id="ARBA00022827"/>
    </source>
</evidence>
<feature type="site" description="Electron transfer via tryptophanyl radical" evidence="7">
    <location>
        <position position="526"/>
    </location>
</feature>
<reference evidence="9" key="1">
    <citation type="journal article" date="2023" name="Mol. Phylogenet. Evol.">
        <title>Genome-scale phylogeny and comparative genomics of the fungal order Sordariales.</title>
        <authorList>
            <person name="Hensen N."/>
            <person name="Bonometti L."/>
            <person name="Westerberg I."/>
            <person name="Brannstrom I.O."/>
            <person name="Guillou S."/>
            <person name="Cros-Aarteil S."/>
            <person name="Calhoun S."/>
            <person name="Haridas S."/>
            <person name="Kuo A."/>
            <person name="Mondo S."/>
            <person name="Pangilinan J."/>
            <person name="Riley R."/>
            <person name="LaButti K."/>
            <person name="Andreopoulos B."/>
            <person name="Lipzen A."/>
            <person name="Chen C."/>
            <person name="Yan M."/>
            <person name="Daum C."/>
            <person name="Ng V."/>
            <person name="Clum A."/>
            <person name="Steindorff A."/>
            <person name="Ohm R.A."/>
            <person name="Martin F."/>
            <person name="Silar P."/>
            <person name="Natvig D.O."/>
            <person name="Lalanne C."/>
            <person name="Gautier V."/>
            <person name="Ament-Velasquez S.L."/>
            <person name="Kruys A."/>
            <person name="Hutchinson M.I."/>
            <person name="Powell A.J."/>
            <person name="Barry K."/>
            <person name="Miller A.N."/>
            <person name="Grigoriev I.V."/>
            <person name="Debuchy R."/>
            <person name="Gladieux P."/>
            <person name="Hiltunen Thoren M."/>
            <person name="Johannesson H."/>
        </authorList>
    </citation>
    <scope>NUCLEOTIDE SEQUENCE</scope>
    <source>
        <strain evidence="9">CBS 990.96</strain>
    </source>
</reference>
<dbReference type="PROSITE" id="PS00394">
    <property type="entry name" value="DNA_PHOTOLYASES_1_1"/>
    <property type="match status" value="1"/>
</dbReference>
<comment type="caution">
    <text evidence="9">The sequence shown here is derived from an EMBL/GenBank/DDBJ whole genome shotgun (WGS) entry which is preliminary data.</text>
</comment>
<dbReference type="Gene3D" id="1.25.40.80">
    <property type="match status" value="1"/>
</dbReference>
<sequence>MLLLSCFRGHQVNISLLVFLRQHQQTRTLRFFSAMDGRGLKRKPARINSVNGVASPNGLAQPLHKKVKTELSSPPNGISSDPLRTPHPFAADSEKHGIVLRNYYPHEMSNARARAYINNELPRPIELLQAAQTATATHRANLPVKDAVVHWFKWDLRTQDNSALYLASQKASEAKVPLIGLYIISPEDFEAHLTAPVRVDFALRTLRVLKKDLEALDIPLWVETVEKRKEIPGRVVELMEGWGASHLYANMEYEVDELRREARMVRMLAERGMSMEVLHDTCVVPPGRLQTGTGKQYSVYTPWFRAWVRHVHEHKELLELAGLPLRNHPSAREKFAEIFECEVPEAPENKKISEEEKKRFKALWPAGEHEAMKRLSKFCDEAIGKYGQNRNIPANPGTSNLSVHFASGTLSTRTAVRMARDRNNTKKLDGGNEGIQVWISEVAWRDFYKHVLVHWPYICMNKPFKPEYSNIEWSYDLKQFNAWTNGRTGFPIVDAAMRQLNHMGWMHNRCRMIVASFLSKDLLLDWRMGEKYFMEHLVDGDFASNNCGWGFAASVGVDPQPYFRIFNPLLQSEKFDPEGEYIRKWVPELKGVSGKAIHDPYGRGAGAIASKAGYPKPIVEHKAARETTLAAYKRGIDSGL</sequence>
<dbReference type="InterPro" id="IPR014729">
    <property type="entry name" value="Rossmann-like_a/b/a_fold"/>
</dbReference>
<dbReference type="Pfam" id="PF03441">
    <property type="entry name" value="FAD_binding_7"/>
    <property type="match status" value="1"/>
</dbReference>
<dbReference type="InterPro" id="IPR036155">
    <property type="entry name" value="Crypto/Photolyase_N_sf"/>
</dbReference>
<comment type="cofactor">
    <cofactor evidence="1">
        <name>(6R)-5,10-methylene-5,6,7,8-tetrahydrofolate</name>
        <dbReference type="ChEBI" id="CHEBI:15636"/>
    </cofactor>
</comment>
<feature type="site" description="Electron transfer via tryptophanyl radical" evidence="7">
    <location>
        <position position="473"/>
    </location>
</feature>